<evidence type="ECO:0008006" key="4">
    <source>
        <dbReference type="Google" id="ProtNLM"/>
    </source>
</evidence>
<proteinExistence type="predicted"/>
<feature type="transmembrane region" description="Helical" evidence="1">
    <location>
        <begin position="21"/>
        <end position="43"/>
    </location>
</feature>
<accession>A0A7W6C522</accession>
<name>A0A7W6C522_9SPHN</name>
<feature type="transmembrane region" description="Helical" evidence="1">
    <location>
        <begin position="242"/>
        <end position="264"/>
    </location>
</feature>
<dbReference type="AlphaFoldDB" id="A0A7W6C522"/>
<keyword evidence="1" id="KW-0812">Transmembrane</keyword>
<protein>
    <recommendedName>
        <fullName evidence="4">PepSY domain-containing protein</fullName>
    </recommendedName>
</protein>
<dbReference type="PANTHER" id="PTHR34219:SF6">
    <property type="entry name" value="BLR3280 PROTEIN"/>
    <property type="match status" value="1"/>
</dbReference>
<evidence type="ECO:0000256" key="1">
    <source>
        <dbReference type="SAM" id="Phobius"/>
    </source>
</evidence>
<keyword evidence="1" id="KW-0472">Membrane</keyword>
<dbReference type="RefSeq" id="WP_183617213.1">
    <property type="nucleotide sequence ID" value="NZ_JACIDY010000005.1"/>
</dbReference>
<feature type="transmembrane region" description="Helical" evidence="1">
    <location>
        <begin position="199"/>
        <end position="222"/>
    </location>
</feature>
<organism evidence="2 3">
    <name type="scientific">Novosphingobium fluoreni</name>
    <dbReference type="NCBI Taxonomy" id="1391222"/>
    <lineage>
        <taxon>Bacteria</taxon>
        <taxon>Pseudomonadati</taxon>
        <taxon>Pseudomonadota</taxon>
        <taxon>Alphaproteobacteria</taxon>
        <taxon>Sphingomonadales</taxon>
        <taxon>Sphingomonadaceae</taxon>
        <taxon>Novosphingobium</taxon>
    </lineage>
</organism>
<dbReference type="InterPro" id="IPR005625">
    <property type="entry name" value="PepSY-ass_TM"/>
</dbReference>
<comment type="caution">
    <text evidence="2">The sequence shown here is derived from an EMBL/GenBank/DDBJ whole genome shotgun (WGS) entry which is preliminary data.</text>
</comment>
<keyword evidence="3" id="KW-1185">Reference proteome</keyword>
<evidence type="ECO:0000313" key="3">
    <source>
        <dbReference type="Proteomes" id="UP000561459"/>
    </source>
</evidence>
<evidence type="ECO:0000313" key="2">
    <source>
        <dbReference type="EMBL" id="MBB3940615.1"/>
    </source>
</evidence>
<reference evidence="2 3" key="1">
    <citation type="submission" date="2020-08" db="EMBL/GenBank/DDBJ databases">
        <title>Genomic Encyclopedia of Type Strains, Phase IV (KMG-IV): sequencing the most valuable type-strain genomes for metagenomic binning, comparative biology and taxonomic classification.</title>
        <authorList>
            <person name="Goeker M."/>
        </authorList>
    </citation>
    <scope>NUCLEOTIDE SEQUENCE [LARGE SCALE GENOMIC DNA]</scope>
    <source>
        <strain evidence="2 3">DSM 27568</strain>
    </source>
</reference>
<keyword evidence="1" id="KW-1133">Transmembrane helix</keyword>
<gene>
    <name evidence="2" type="ORF">GGR39_002272</name>
</gene>
<dbReference type="EMBL" id="JACIDY010000005">
    <property type="protein sequence ID" value="MBB3940615.1"/>
    <property type="molecule type" value="Genomic_DNA"/>
</dbReference>
<dbReference type="Proteomes" id="UP000561459">
    <property type="component" value="Unassembled WGS sequence"/>
</dbReference>
<feature type="transmembrane region" description="Helical" evidence="1">
    <location>
        <begin position="443"/>
        <end position="464"/>
    </location>
</feature>
<sequence>MKTAPGLLHKGKRWLYLVHRWIGIATCLLLAMWFVSGAVMMYVPFPSLTEEERLAGLRPVDWANVHGPAAPGTWLQQGPDGPLWLGEQTRSATQGLPLPPTDAAAAKREAAAFGHANVRSASLIERDQWTVAGSYDRYRPLWKVTLDRPDGLVLYVSGKTGGVVLDTHRTERFWNWLGAVPHWIYLTVLRQDQPLWRQVILWTSGAGIVGVVSGMWIGVLRVRLRRRRYKGGRVSPYRGWQWWHHVFGLLGGTAMTLWIVSGWLSVDPNRWFADKGPGDAALARYAAQGSAPPIDWRAIGQLPEADTVKRARLIWTDGMPLLVLARTSRTASVLNARTLQTIALDPAHLVQAARRILPHAGVIRTDWLTQPDTYWYKAKGTVELPVLRIHFDDPAQTWITISPRTGEILETPSARRRLYRWLFDGIHRWDFDGLITRRPLWDAWMALWLAMGTIGAISGIVIGVRRLRK</sequence>
<dbReference type="PANTHER" id="PTHR34219">
    <property type="entry name" value="IRON-REGULATED INNER MEMBRANE PROTEIN-RELATED"/>
    <property type="match status" value="1"/>
</dbReference>